<feature type="compositionally biased region" description="Low complexity" evidence="2">
    <location>
        <begin position="156"/>
        <end position="198"/>
    </location>
</feature>
<reference evidence="3 4" key="1">
    <citation type="journal article" date="2021" name="Environ. Microbiol.">
        <title>Gene family expansions and transcriptome signatures uncover fungal adaptations to wood decay.</title>
        <authorList>
            <person name="Hage H."/>
            <person name="Miyauchi S."/>
            <person name="Viragh M."/>
            <person name="Drula E."/>
            <person name="Min B."/>
            <person name="Chaduli D."/>
            <person name="Navarro D."/>
            <person name="Favel A."/>
            <person name="Norest M."/>
            <person name="Lesage-Meessen L."/>
            <person name="Balint B."/>
            <person name="Merenyi Z."/>
            <person name="de Eugenio L."/>
            <person name="Morin E."/>
            <person name="Martinez A.T."/>
            <person name="Baldrian P."/>
            <person name="Stursova M."/>
            <person name="Martinez M.J."/>
            <person name="Novotny C."/>
            <person name="Magnuson J.K."/>
            <person name="Spatafora J.W."/>
            <person name="Maurice S."/>
            <person name="Pangilinan J."/>
            <person name="Andreopoulos W."/>
            <person name="LaButti K."/>
            <person name="Hundley H."/>
            <person name="Na H."/>
            <person name="Kuo A."/>
            <person name="Barry K."/>
            <person name="Lipzen A."/>
            <person name="Henrissat B."/>
            <person name="Riley R."/>
            <person name="Ahrendt S."/>
            <person name="Nagy L.G."/>
            <person name="Grigoriev I.V."/>
            <person name="Martin F."/>
            <person name="Rosso M.N."/>
        </authorList>
    </citation>
    <scope>NUCLEOTIDE SEQUENCE [LARGE SCALE GENOMIC DNA]</scope>
    <source>
        <strain evidence="3 4">CIRM-BRFM 1785</strain>
    </source>
</reference>
<accession>A0ABQ8K4W7</accession>
<feature type="compositionally biased region" description="Low complexity" evidence="2">
    <location>
        <begin position="285"/>
        <end position="306"/>
    </location>
</feature>
<sequence length="465" mass="50056">MEAWPRDHPGQIGGTGTISLYIRYKGEKARLFNQWKDDTQKYIESFVNEDIEALGLPQYHSCESTWRSAAIKCVWTITHKGPLEGTVLSAFQNVRSYPTLLADRFMSLVSMSIRGSRLHIPAPGLRAPSDFISPASGAQSPSALYWPTSGKAPSATTSIARARAAASPLSRPAGSSTAQPSATTSRSYSPSFSSAPPSVDQLPRTRVDQTASASKGLPLRSKLAANGSKQTSATPSNQGDRPLAPQAQAGMRVPMNKDTQPSSLTFSQPQIKIEERNNDHALRQSSIASRAASSSIRVPPASTSPSMPTPPGPSAQPAEASTNAAPERQWGASAIVPLTDKLEACRQQITTLVAREKVLARRLVECGVHPPPEPSVMTTKEVVKERKTLQDEISAMRAQLHAESEARRTAESALHEERGRRELAEGAMIDVRRECNAPFIVPALMDAFLGISRLTGELLSGGVEH</sequence>
<evidence type="ECO:0000313" key="3">
    <source>
        <dbReference type="EMBL" id="KAH9831973.1"/>
    </source>
</evidence>
<dbReference type="EMBL" id="JADCUA010000023">
    <property type="protein sequence ID" value="KAH9831973.1"/>
    <property type="molecule type" value="Genomic_DNA"/>
</dbReference>
<evidence type="ECO:0000256" key="1">
    <source>
        <dbReference type="SAM" id="Coils"/>
    </source>
</evidence>
<dbReference type="Proteomes" id="UP000814176">
    <property type="component" value="Unassembled WGS sequence"/>
</dbReference>
<organism evidence="3 4">
    <name type="scientific">Rhodofomes roseus</name>
    <dbReference type="NCBI Taxonomy" id="34475"/>
    <lineage>
        <taxon>Eukaryota</taxon>
        <taxon>Fungi</taxon>
        <taxon>Dikarya</taxon>
        <taxon>Basidiomycota</taxon>
        <taxon>Agaricomycotina</taxon>
        <taxon>Agaricomycetes</taxon>
        <taxon>Polyporales</taxon>
        <taxon>Rhodofomes</taxon>
    </lineage>
</organism>
<keyword evidence="1" id="KW-0175">Coiled coil</keyword>
<keyword evidence="4" id="KW-1185">Reference proteome</keyword>
<dbReference type="GeneID" id="71998180"/>
<evidence type="ECO:0000256" key="2">
    <source>
        <dbReference type="SAM" id="MobiDB-lite"/>
    </source>
</evidence>
<evidence type="ECO:0000313" key="4">
    <source>
        <dbReference type="Proteomes" id="UP000814176"/>
    </source>
</evidence>
<name>A0ABQ8K4W7_9APHY</name>
<feature type="region of interest" description="Disordered" evidence="2">
    <location>
        <begin position="275"/>
        <end position="326"/>
    </location>
</feature>
<proteinExistence type="predicted"/>
<feature type="region of interest" description="Disordered" evidence="2">
    <location>
        <begin position="156"/>
        <end position="244"/>
    </location>
</feature>
<comment type="caution">
    <text evidence="3">The sequence shown here is derived from an EMBL/GenBank/DDBJ whole genome shotgun (WGS) entry which is preliminary data.</text>
</comment>
<feature type="compositionally biased region" description="Polar residues" evidence="2">
    <location>
        <begin position="227"/>
        <end position="239"/>
    </location>
</feature>
<protein>
    <submittedName>
        <fullName evidence="3">Uncharacterized protein</fullName>
    </submittedName>
</protein>
<gene>
    <name evidence="3" type="ORF">C8Q71DRAFT_275268</name>
</gene>
<feature type="coiled-coil region" evidence="1">
    <location>
        <begin position="379"/>
        <end position="406"/>
    </location>
</feature>
<dbReference type="RefSeq" id="XP_047775019.1">
    <property type="nucleotide sequence ID" value="XM_047917448.1"/>
</dbReference>